<evidence type="ECO:0000256" key="1">
    <source>
        <dbReference type="SAM" id="MobiDB-lite"/>
    </source>
</evidence>
<evidence type="ECO:0000313" key="2">
    <source>
        <dbReference type="EMBL" id="EAY89197.1"/>
    </source>
</evidence>
<feature type="compositionally biased region" description="Basic residues" evidence="1">
    <location>
        <begin position="1"/>
        <end position="21"/>
    </location>
</feature>
<dbReference type="Proteomes" id="UP000007015">
    <property type="component" value="Chromosome 3"/>
</dbReference>
<sequence length="350" mass="37197">METNCKKKGGRRRHRRRRREKRGGGGTRACRIRPRSPPPLTDPPAYTADAVVAVDAAVGTAVAKGARTPSMPSSPTIAVVEREGGTAIEADGERERGGTDVSVVAAPCWRSGGGGGGGSGTRRSSVEEEWRWRFWDEEEEQRIPVTPRCVDGCGGGGCGVNRRGGGGDCGREARRRWIRPPLCATAGWIRRDCRCSSDGRLRTGGVEAQRRQAGGEASADPAAAPHPTRMVLATAARIRRGCGRCGRGSGYGDVLLTWFIHCPRNNDRRAADGVYRDDEEGSDVSLMTRSAEMGLAPSPLSRDYGCHLGGRIRGGGNHGGGDSSPPSTAVPSIPLTSPPVYGGIHLVRRR</sequence>
<dbReference type="OMA" id="GWIRRDC"/>
<protein>
    <submittedName>
        <fullName evidence="2">Uncharacterized protein</fullName>
    </submittedName>
</protein>
<feature type="compositionally biased region" description="Gly residues" evidence="1">
    <location>
        <begin position="308"/>
        <end position="322"/>
    </location>
</feature>
<evidence type="ECO:0000313" key="3">
    <source>
        <dbReference type="Proteomes" id="UP000007015"/>
    </source>
</evidence>
<proteinExistence type="predicted"/>
<dbReference type="Gramene" id="BGIOSGA012203-TA">
    <property type="protein sequence ID" value="BGIOSGA012203-PA"/>
    <property type="gene ID" value="BGIOSGA012203"/>
</dbReference>
<feature type="region of interest" description="Disordered" evidence="1">
    <location>
        <begin position="1"/>
        <end position="44"/>
    </location>
</feature>
<keyword evidence="3" id="KW-1185">Reference proteome</keyword>
<reference evidence="2 3" key="1">
    <citation type="journal article" date="2005" name="PLoS Biol.">
        <title>The genomes of Oryza sativa: a history of duplications.</title>
        <authorList>
            <person name="Yu J."/>
            <person name="Wang J."/>
            <person name="Lin W."/>
            <person name="Li S."/>
            <person name="Li H."/>
            <person name="Zhou J."/>
            <person name="Ni P."/>
            <person name="Dong W."/>
            <person name="Hu S."/>
            <person name="Zeng C."/>
            <person name="Zhang J."/>
            <person name="Zhang Y."/>
            <person name="Li R."/>
            <person name="Xu Z."/>
            <person name="Li S."/>
            <person name="Li X."/>
            <person name="Zheng H."/>
            <person name="Cong L."/>
            <person name="Lin L."/>
            <person name="Yin J."/>
            <person name="Geng J."/>
            <person name="Li G."/>
            <person name="Shi J."/>
            <person name="Liu J."/>
            <person name="Lv H."/>
            <person name="Li J."/>
            <person name="Wang J."/>
            <person name="Deng Y."/>
            <person name="Ran L."/>
            <person name="Shi X."/>
            <person name="Wang X."/>
            <person name="Wu Q."/>
            <person name="Li C."/>
            <person name="Ren X."/>
            <person name="Wang J."/>
            <person name="Wang X."/>
            <person name="Li D."/>
            <person name="Liu D."/>
            <person name="Zhang X."/>
            <person name="Ji Z."/>
            <person name="Zhao W."/>
            <person name="Sun Y."/>
            <person name="Zhang Z."/>
            <person name="Bao J."/>
            <person name="Han Y."/>
            <person name="Dong L."/>
            <person name="Ji J."/>
            <person name="Chen P."/>
            <person name="Wu S."/>
            <person name="Liu J."/>
            <person name="Xiao Y."/>
            <person name="Bu D."/>
            <person name="Tan J."/>
            <person name="Yang L."/>
            <person name="Ye C."/>
            <person name="Zhang J."/>
            <person name="Xu J."/>
            <person name="Zhou Y."/>
            <person name="Yu Y."/>
            <person name="Zhang B."/>
            <person name="Zhuang S."/>
            <person name="Wei H."/>
            <person name="Liu B."/>
            <person name="Lei M."/>
            <person name="Yu H."/>
            <person name="Li Y."/>
            <person name="Xu H."/>
            <person name="Wei S."/>
            <person name="He X."/>
            <person name="Fang L."/>
            <person name="Zhang Z."/>
            <person name="Zhang Y."/>
            <person name="Huang X."/>
            <person name="Su Z."/>
            <person name="Tong W."/>
            <person name="Li J."/>
            <person name="Tong Z."/>
            <person name="Li S."/>
            <person name="Ye J."/>
            <person name="Wang L."/>
            <person name="Fang L."/>
            <person name="Lei T."/>
            <person name="Chen C."/>
            <person name="Chen H."/>
            <person name="Xu Z."/>
            <person name="Li H."/>
            <person name="Huang H."/>
            <person name="Zhang F."/>
            <person name="Xu H."/>
            <person name="Li N."/>
            <person name="Zhao C."/>
            <person name="Li S."/>
            <person name="Dong L."/>
            <person name="Huang Y."/>
            <person name="Li L."/>
            <person name="Xi Y."/>
            <person name="Qi Q."/>
            <person name="Li W."/>
            <person name="Zhang B."/>
            <person name="Hu W."/>
            <person name="Zhang Y."/>
            <person name="Tian X."/>
            <person name="Jiao Y."/>
            <person name="Liang X."/>
            <person name="Jin J."/>
            <person name="Gao L."/>
            <person name="Zheng W."/>
            <person name="Hao B."/>
            <person name="Liu S."/>
            <person name="Wang W."/>
            <person name="Yuan L."/>
            <person name="Cao M."/>
            <person name="McDermott J."/>
            <person name="Samudrala R."/>
            <person name="Wang J."/>
            <person name="Wong G.K."/>
            <person name="Yang H."/>
        </authorList>
    </citation>
    <scope>NUCLEOTIDE SEQUENCE [LARGE SCALE GENOMIC DNA]</scope>
    <source>
        <strain evidence="3">cv. 93-11</strain>
    </source>
</reference>
<feature type="region of interest" description="Disordered" evidence="1">
    <location>
        <begin position="204"/>
        <end position="224"/>
    </location>
</feature>
<accession>A2XED7</accession>
<dbReference type="HOGENOM" id="CLU_793182_0_0_1"/>
<dbReference type="AlphaFoldDB" id="A2XED7"/>
<feature type="compositionally biased region" description="Low complexity" evidence="1">
    <location>
        <begin position="214"/>
        <end position="224"/>
    </location>
</feature>
<organism evidence="2 3">
    <name type="scientific">Oryza sativa subsp. indica</name>
    <name type="common">Rice</name>
    <dbReference type="NCBI Taxonomy" id="39946"/>
    <lineage>
        <taxon>Eukaryota</taxon>
        <taxon>Viridiplantae</taxon>
        <taxon>Streptophyta</taxon>
        <taxon>Embryophyta</taxon>
        <taxon>Tracheophyta</taxon>
        <taxon>Spermatophyta</taxon>
        <taxon>Magnoliopsida</taxon>
        <taxon>Liliopsida</taxon>
        <taxon>Poales</taxon>
        <taxon>Poaceae</taxon>
        <taxon>BOP clade</taxon>
        <taxon>Oryzoideae</taxon>
        <taxon>Oryzeae</taxon>
        <taxon>Oryzinae</taxon>
        <taxon>Oryza</taxon>
        <taxon>Oryza sativa</taxon>
    </lineage>
</organism>
<feature type="region of interest" description="Disordered" evidence="1">
    <location>
        <begin position="308"/>
        <end position="336"/>
    </location>
</feature>
<dbReference type="EMBL" id="CM000128">
    <property type="protein sequence ID" value="EAY89197.1"/>
    <property type="molecule type" value="Genomic_DNA"/>
</dbReference>
<name>A2XED7_ORYSI</name>
<gene>
    <name evidence="2" type="ORF">OsI_10693</name>
</gene>